<dbReference type="Pfam" id="PF00117">
    <property type="entry name" value="GATase"/>
    <property type="match status" value="1"/>
</dbReference>
<comment type="function">
    <text evidence="12">IGPS catalyzes the conversion of PRFAR and glutamine to IGP, AICAR and glutamate. The HisH subunit catalyzes the hydrolysis of glutamine to glutamate and ammonia as part of the synthesis of IGP and AICAR. The resulting ammonia molecule is channeled to the active site of HisF.</text>
</comment>
<reference evidence="15 16" key="1">
    <citation type="submission" date="2019-08" db="EMBL/GenBank/DDBJ databases">
        <title>Selenomonas sp. mPRGC5 and Selenomonas sp. mPRGC8 isolated from ruminal fluid of dairy goat (Capra hircus).</title>
        <authorList>
            <person name="Poothong S."/>
            <person name="Nuengjamnong C."/>
            <person name="Tanasupawat S."/>
        </authorList>
    </citation>
    <scope>NUCLEOTIDE SEQUENCE [LARGE SCALE GENOMIC DNA]</scope>
    <source>
        <strain evidence="16">mPRGC5</strain>
    </source>
</reference>
<comment type="subcellular location">
    <subcellularLocation>
        <location evidence="1 12">Cytoplasm</location>
    </subcellularLocation>
</comment>
<keyword evidence="4 12" id="KW-0963">Cytoplasm</keyword>
<dbReference type="PROSITE" id="PS51273">
    <property type="entry name" value="GATASE_TYPE_1"/>
    <property type="match status" value="1"/>
</dbReference>
<dbReference type="PANTHER" id="PTHR42701">
    <property type="entry name" value="IMIDAZOLE GLYCEROL PHOSPHATE SYNTHASE SUBUNIT HISH"/>
    <property type="match status" value="1"/>
</dbReference>
<dbReference type="CDD" id="cd01748">
    <property type="entry name" value="GATase1_IGP_Synthase"/>
    <property type="match status" value="1"/>
</dbReference>
<evidence type="ECO:0000256" key="12">
    <source>
        <dbReference type="HAMAP-Rule" id="MF_00278"/>
    </source>
</evidence>
<evidence type="ECO:0000259" key="14">
    <source>
        <dbReference type="Pfam" id="PF00117"/>
    </source>
</evidence>
<proteinExistence type="inferred from homology"/>
<keyword evidence="16" id="KW-1185">Reference proteome</keyword>
<dbReference type="EC" id="3.5.1.2" evidence="12"/>
<evidence type="ECO:0000313" key="15">
    <source>
        <dbReference type="EMBL" id="TYZ24787.1"/>
    </source>
</evidence>
<comment type="catalytic activity">
    <reaction evidence="10 12">
        <text>5-[(5-phospho-1-deoxy-D-ribulos-1-ylimino)methylamino]-1-(5-phospho-beta-D-ribosyl)imidazole-4-carboxamide + L-glutamine = D-erythro-1-(imidazol-4-yl)glycerol 3-phosphate + 5-amino-1-(5-phospho-beta-D-ribosyl)imidazole-4-carboxamide + L-glutamate + H(+)</text>
        <dbReference type="Rhea" id="RHEA:24793"/>
        <dbReference type="ChEBI" id="CHEBI:15378"/>
        <dbReference type="ChEBI" id="CHEBI:29985"/>
        <dbReference type="ChEBI" id="CHEBI:58278"/>
        <dbReference type="ChEBI" id="CHEBI:58359"/>
        <dbReference type="ChEBI" id="CHEBI:58475"/>
        <dbReference type="ChEBI" id="CHEBI:58525"/>
        <dbReference type="EC" id="4.3.2.10"/>
    </reaction>
</comment>
<keyword evidence="9 12" id="KW-0456">Lyase</keyword>
<evidence type="ECO:0000256" key="10">
    <source>
        <dbReference type="ARBA" id="ARBA00047838"/>
    </source>
</evidence>
<dbReference type="PIRSF" id="PIRSF000495">
    <property type="entry name" value="Amidotransf_hisH"/>
    <property type="match status" value="1"/>
</dbReference>
<dbReference type="GO" id="GO:0000107">
    <property type="term" value="F:imidazoleglycerol-phosphate synthase activity"/>
    <property type="evidence" value="ECO:0007669"/>
    <property type="project" value="UniProtKB-UniRule"/>
</dbReference>
<comment type="caution">
    <text evidence="15">The sequence shown here is derived from an EMBL/GenBank/DDBJ whole genome shotgun (WGS) entry which is preliminary data.</text>
</comment>
<dbReference type="RefSeq" id="WP_149170411.1">
    <property type="nucleotide sequence ID" value="NZ_VTOY01000001.1"/>
</dbReference>
<dbReference type="InterPro" id="IPR017926">
    <property type="entry name" value="GATASE"/>
</dbReference>
<evidence type="ECO:0000256" key="5">
    <source>
        <dbReference type="ARBA" id="ARBA00022605"/>
    </source>
</evidence>
<comment type="pathway">
    <text evidence="2 12">Amino-acid biosynthesis; L-histidine biosynthesis; L-histidine from 5-phospho-alpha-D-ribose 1-diphosphate: step 5/9.</text>
</comment>
<feature type="active site" evidence="12 13">
    <location>
        <position position="187"/>
    </location>
</feature>
<evidence type="ECO:0000256" key="1">
    <source>
        <dbReference type="ARBA" id="ARBA00004496"/>
    </source>
</evidence>
<evidence type="ECO:0000256" key="6">
    <source>
        <dbReference type="ARBA" id="ARBA00022801"/>
    </source>
</evidence>
<gene>
    <name evidence="12 15" type="primary">hisH</name>
    <name evidence="15" type="ORF">FZ040_01735</name>
</gene>
<sequence length="203" mass="21707">MISIIDYGVGNLFSVEKAFAALGAEVKISSDSEEILAADKIVLPGVGAFGDCMKNLEASGLIPTIREAVDKGTPLLGICVGLQILFEGSEESPGVKGLGFLKGTVQKIPADNLKVPHMGWNSLEVVRPRRPVDLFEGLSEKPYVYFVHSYHAVPDNPSIITSYTEYGGRLTASIASGDIQATQFHPEKSGDVGLQILKNFVEG</sequence>
<dbReference type="SUPFAM" id="SSF52317">
    <property type="entry name" value="Class I glutamine amidotransferase-like"/>
    <property type="match status" value="1"/>
</dbReference>
<organism evidence="15 16">
    <name type="scientific">Selenomonas ruminis</name>
    <dbReference type="NCBI Taxonomy" id="2593411"/>
    <lineage>
        <taxon>Bacteria</taxon>
        <taxon>Bacillati</taxon>
        <taxon>Bacillota</taxon>
        <taxon>Negativicutes</taxon>
        <taxon>Selenomonadales</taxon>
        <taxon>Selenomonadaceae</taxon>
        <taxon>Selenomonas</taxon>
    </lineage>
</organism>
<dbReference type="AlphaFoldDB" id="A0A5D6WA33"/>
<dbReference type="UniPathway" id="UPA00031">
    <property type="reaction ID" value="UER00010"/>
</dbReference>
<keyword evidence="5 12" id="KW-0028">Amino-acid biosynthesis</keyword>
<dbReference type="OrthoDB" id="9807137at2"/>
<keyword evidence="6 12" id="KW-0378">Hydrolase</keyword>
<dbReference type="FunFam" id="3.40.50.880:FF:000009">
    <property type="entry name" value="Imidazole glycerol phosphate synthase subunit HisH"/>
    <property type="match status" value="1"/>
</dbReference>
<dbReference type="PANTHER" id="PTHR42701:SF1">
    <property type="entry name" value="IMIDAZOLE GLYCEROL PHOSPHATE SYNTHASE SUBUNIT HISH"/>
    <property type="match status" value="1"/>
</dbReference>
<accession>A0A5D6WA33</accession>
<dbReference type="NCBIfam" id="TIGR01855">
    <property type="entry name" value="IMP_synth_hisH"/>
    <property type="match status" value="1"/>
</dbReference>
<protein>
    <recommendedName>
        <fullName evidence="12">Imidazole glycerol phosphate synthase subunit HisH</fullName>
        <ecNumber evidence="12">4.3.2.10</ecNumber>
    </recommendedName>
    <alternativeName>
        <fullName evidence="12">IGP synthase glutaminase subunit</fullName>
        <ecNumber evidence="12">3.5.1.2</ecNumber>
    </alternativeName>
    <alternativeName>
        <fullName evidence="12">IGP synthase subunit HisH</fullName>
    </alternativeName>
    <alternativeName>
        <fullName evidence="12">ImGP synthase subunit HisH</fullName>
        <shortName evidence="12">IGPS subunit HisH</shortName>
    </alternativeName>
</protein>
<comment type="catalytic activity">
    <reaction evidence="11 12">
        <text>L-glutamine + H2O = L-glutamate + NH4(+)</text>
        <dbReference type="Rhea" id="RHEA:15889"/>
        <dbReference type="ChEBI" id="CHEBI:15377"/>
        <dbReference type="ChEBI" id="CHEBI:28938"/>
        <dbReference type="ChEBI" id="CHEBI:29985"/>
        <dbReference type="ChEBI" id="CHEBI:58359"/>
        <dbReference type="EC" id="3.5.1.2"/>
    </reaction>
</comment>
<feature type="active site" description="Nucleophile" evidence="12 13">
    <location>
        <position position="79"/>
    </location>
</feature>
<keyword evidence="7 12" id="KW-0315">Glutamine amidotransferase</keyword>
<evidence type="ECO:0000256" key="11">
    <source>
        <dbReference type="ARBA" id="ARBA00049534"/>
    </source>
</evidence>
<feature type="domain" description="Glutamine amidotransferase" evidence="14">
    <location>
        <begin position="4"/>
        <end position="201"/>
    </location>
</feature>
<evidence type="ECO:0000256" key="2">
    <source>
        <dbReference type="ARBA" id="ARBA00005091"/>
    </source>
</evidence>
<evidence type="ECO:0000256" key="8">
    <source>
        <dbReference type="ARBA" id="ARBA00023102"/>
    </source>
</evidence>
<dbReference type="GO" id="GO:0004359">
    <property type="term" value="F:glutaminase activity"/>
    <property type="evidence" value="ECO:0007669"/>
    <property type="project" value="UniProtKB-EC"/>
</dbReference>
<dbReference type="Proteomes" id="UP000323646">
    <property type="component" value="Unassembled WGS sequence"/>
</dbReference>
<evidence type="ECO:0000256" key="3">
    <source>
        <dbReference type="ARBA" id="ARBA00011152"/>
    </source>
</evidence>
<evidence type="ECO:0000256" key="4">
    <source>
        <dbReference type="ARBA" id="ARBA00022490"/>
    </source>
</evidence>
<dbReference type="InterPro" id="IPR029062">
    <property type="entry name" value="Class_I_gatase-like"/>
</dbReference>
<evidence type="ECO:0000256" key="7">
    <source>
        <dbReference type="ARBA" id="ARBA00022962"/>
    </source>
</evidence>
<evidence type="ECO:0000313" key="16">
    <source>
        <dbReference type="Proteomes" id="UP000323646"/>
    </source>
</evidence>
<evidence type="ECO:0000256" key="9">
    <source>
        <dbReference type="ARBA" id="ARBA00023239"/>
    </source>
</evidence>
<name>A0A5D6WA33_9FIRM</name>
<dbReference type="HAMAP" id="MF_00278">
    <property type="entry name" value="HisH"/>
    <property type="match status" value="1"/>
</dbReference>
<dbReference type="Gene3D" id="3.40.50.880">
    <property type="match status" value="1"/>
</dbReference>
<dbReference type="GO" id="GO:0000105">
    <property type="term" value="P:L-histidine biosynthetic process"/>
    <property type="evidence" value="ECO:0007669"/>
    <property type="project" value="UniProtKB-UniRule"/>
</dbReference>
<evidence type="ECO:0000256" key="13">
    <source>
        <dbReference type="PIRSR" id="PIRSR000495-1"/>
    </source>
</evidence>
<dbReference type="EC" id="4.3.2.10" evidence="12"/>
<feature type="active site" evidence="12 13">
    <location>
        <position position="185"/>
    </location>
</feature>
<keyword evidence="8 12" id="KW-0368">Histidine biosynthesis</keyword>
<comment type="subunit">
    <text evidence="3 12">Heterodimer of HisH and HisF.</text>
</comment>
<dbReference type="InterPro" id="IPR010139">
    <property type="entry name" value="Imidazole-glycPsynth_HisH"/>
</dbReference>
<dbReference type="EMBL" id="VTOY01000001">
    <property type="protein sequence ID" value="TYZ24787.1"/>
    <property type="molecule type" value="Genomic_DNA"/>
</dbReference>
<dbReference type="GO" id="GO:0005737">
    <property type="term" value="C:cytoplasm"/>
    <property type="evidence" value="ECO:0007669"/>
    <property type="project" value="UniProtKB-SubCell"/>
</dbReference>
<dbReference type="GO" id="GO:0016829">
    <property type="term" value="F:lyase activity"/>
    <property type="evidence" value="ECO:0007669"/>
    <property type="project" value="UniProtKB-KW"/>
</dbReference>